<keyword evidence="1" id="KW-0732">Signal</keyword>
<dbReference type="Proteomes" id="UP000295455">
    <property type="component" value="Unassembled WGS sequence"/>
</dbReference>
<comment type="caution">
    <text evidence="2">The sequence shown here is derived from an EMBL/GenBank/DDBJ whole genome shotgun (WGS) entry which is preliminary data.</text>
</comment>
<dbReference type="EMBL" id="SLUP01000001">
    <property type="protein sequence ID" value="TCL69120.1"/>
    <property type="molecule type" value="Genomic_DNA"/>
</dbReference>
<keyword evidence="3" id="KW-1185">Reference proteome</keyword>
<reference evidence="2 3" key="1">
    <citation type="submission" date="2019-03" db="EMBL/GenBank/DDBJ databases">
        <title>Genomic Encyclopedia of Type Strains, Phase IV (KMG-IV): sequencing the most valuable type-strain genomes for metagenomic binning, comparative biology and taxonomic classification.</title>
        <authorList>
            <person name="Goeker M."/>
        </authorList>
    </citation>
    <scope>NUCLEOTIDE SEQUENCE [LARGE SCALE GENOMIC DNA]</scope>
    <source>
        <strain evidence="2 3">DSM 18792</strain>
    </source>
</reference>
<protein>
    <submittedName>
        <fullName evidence="2">Uncharacterized protein</fullName>
    </submittedName>
</protein>
<accession>A0A4R1RSW1</accession>
<gene>
    <name evidence="2" type="ORF">EV196_101552</name>
</gene>
<evidence type="ECO:0000313" key="3">
    <source>
        <dbReference type="Proteomes" id="UP000295455"/>
    </source>
</evidence>
<feature type="signal peptide" evidence="1">
    <location>
        <begin position="1"/>
        <end position="22"/>
    </location>
</feature>
<evidence type="ECO:0000313" key="2">
    <source>
        <dbReference type="EMBL" id="TCL69120.1"/>
    </source>
</evidence>
<proteinExistence type="predicted"/>
<evidence type="ECO:0000256" key="1">
    <source>
        <dbReference type="SAM" id="SignalP"/>
    </source>
</evidence>
<dbReference type="AlphaFoldDB" id="A0A4R1RSW1"/>
<feature type="chain" id="PRO_5020940205" evidence="1">
    <location>
        <begin position="23"/>
        <end position="114"/>
    </location>
</feature>
<dbReference type="RefSeq" id="WP_132214618.1">
    <property type="nucleotide sequence ID" value="NZ_OX156936.1"/>
</dbReference>
<dbReference type="OrthoDB" id="1139250at2"/>
<sequence>MLKINSLLLTLALSLFTLFLCETEGDLALKKTTPTHDVKIDHSFNALAITTNNSFPELVSFNAEKEPNFQNQFYAKNILKLVVFENESQYLKVCDFIDLNLTTQSIIYPFHSFL</sequence>
<organism evidence="2 3">
    <name type="scientific">Mariniflexile fucanivorans</name>
    <dbReference type="NCBI Taxonomy" id="264023"/>
    <lineage>
        <taxon>Bacteria</taxon>
        <taxon>Pseudomonadati</taxon>
        <taxon>Bacteroidota</taxon>
        <taxon>Flavobacteriia</taxon>
        <taxon>Flavobacteriales</taxon>
        <taxon>Flavobacteriaceae</taxon>
        <taxon>Mariniflexile</taxon>
    </lineage>
</organism>
<name>A0A4R1RSW1_9FLAO</name>